<reference evidence="2" key="1">
    <citation type="submission" date="2023-07" db="EMBL/GenBank/DDBJ databases">
        <title>Genomic Encyclopedia of Type Strains, Phase IV (KMG-IV): sequencing the most valuable type-strain genomes for metagenomic binning, comparative biology and taxonomic classification.</title>
        <authorList>
            <person name="Goeker M."/>
        </authorList>
    </citation>
    <scope>NUCLEOTIDE SEQUENCE</scope>
    <source>
        <strain evidence="2">DSM 19569</strain>
    </source>
</reference>
<dbReference type="PANTHER" id="PTHR34846">
    <property type="entry name" value="4-CARBOXYMUCONOLACTONE DECARBOXYLASE FAMILY PROTEIN (AFU_ORTHOLOGUE AFUA_6G11590)"/>
    <property type="match status" value="1"/>
</dbReference>
<sequence>MFDRLEALRGKPVENVFLAVANAPALCDGVLAMAMSLRQSTLLDRQLRELAVLTVGLETRADYEVAHHWNSAVKAGLPQAKLEKLAEFETDDQFTASERAVMRFARDVTRTGRVDDGLWVELCGFLDEQERLELVLTTAWYNCVVRILLPLNIELEDWFSRL</sequence>
<dbReference type="Gene3D" id="1.20.1290.10">
    <property type="entry name" value="AhpD-like"/>
    <property type="match status" value="1"/>
</dbReference>
<dbReference type="InterPro" id="IPR003779">
    <property type="entry name" value="CMD-like"/>
</dbReference>
<evidence type="ECO:0000313" key="2">
    <source>
        <dbReference type="EMBL" id="MDQ0547104.1"/>
    </source>
</evidence>
<name>A0AAJ1TYF6_9HYPH</name>
<dbReference type="Proteomes" id="UP001223420">
    <property type="component" value="Unassembled WGS sequence"/>
</dbReference>
<protein>
    <submittedName>
        <fullName evidence="2">Alkylhydroperoxidase family enzyme</fullName>
    </submittedName>
</protein>
<dbReference type="AlphaFoldDB" id="A0AAJ1TYF6"/>
<organism evidence="2 3">
    <name type="scientific">Methylobacterium brachiatum</name>
    <dbReference type="NCBI Taxonomy" id="269660"/>
    <lineage>
        <taxon>Bacteria</taxon>
        <taxon>Pseudomonadati</taxon>
        <taxon>Pseudomonadota</taxon>
        <taxon>Alphaproteobacteria</taxon>
        <taxon>Hyphomicrobiales</taxon>
        <taxon>Methylobacteriaceae</taxon>
        <taxon>Methylobacterium</taxon>
    </lineage>
</organism>
<gene>
    <name evidence="2" type="ORF">QO001_006059</name>
</gene>
<dbReference type="Pfam" id="PF02627">
    <property type="entry name" value="CMD"/>
    <property type="match status" value="1"/>
</dbReference>
<feature type="domain" description="Carboxymuconolactone decarboxylase-like" evidence="1">
    <location>
        <begin position="28"/>
        <end position="107"/>
    </location>
</feature>
<dbReference type="EMBL" id="JAUSWL010000021">
    <property type="protein sequence ID" value="MDQ0547104.1"/>
    <property type="molecule type" value="Genomic_DNA"/>
</dbReference>
<comment type="caution">
    <text evidence="2">The sequence shown here is derived from an EMBL/GenBank/DDBJ whole genome shotgun (WGS) entry which is preliminary data.</text>
</comment>
<dbReference type="GO" id="GO:0051920">
    <property type="term" value="F:peroxiredoxin activity"/>
    <property type="evidence" value="ECO:0007669"/>
    <property type="project" value="InterPro"/>
</dbReference>
<dbReference type="SUPFAM" id="SSF69118">
    <property type="entry name" value="AhpD-like"/>
    <property type="match status" value="1"/>
</dbReference>
<dbReference type="InterPro" id="IPR029032">
    <property type="entry name" value="AhpD-like"/>
</dbReference>
<dbReference type="RefSeq" id="WP_230368057.1">
    <property type="nucleotide sequence ID" value="NZ_JAJALK010000020.1"/>
</dbReference>
<evidence type="ECO:0000259" key="1">
    <source>
        <dbReference type="Pfam" id="PF02627"/>
    </source>
</evidence>
<dbReference type="PANTHER" id="PTHR34846:SF11">
    <property type="entry name" value="4-CARBOXYMUCONOLACTONE DECARBOXYLASE FAMILY PROTEIN (AFU_ORTHOLOGUE AFUA_6G11590)"/>
    <property type="match status" value="1"/>
</dbReference>
<accession>A0AAJ1TYF6</accession>
<proteinExistence type="predicted"/>
<evidence type="ECO:0000313" key="3">
    <source>
        <dbReference type="Proteomes" id="UP001223420"/>
    </source>
</evidence>